<dbReference type="Proteomes" id="UP000230779">
    <property type="component" value="Unassembled WGS sequence"/>
</dbReference>
<dbReference type="Gene3D" id="3.40.50.2020">
    <property type="match status" value="1"/>
</dbReference>
<organism evidence="1 2">
    <name type="scientific">Candidatus Kerfeldbacteria bacterium CG_4_10_14_0_8_um_filter_42_10</name>
    <dbReference type="NCBI Taxonomy" id="2014248"/>
    <lineage>
        <taxon>Bacteria</taxon>
        <taxon>Candidatus Kerfeldiibacteriota</taxon>
    </lineage>
</organism>
<dbReference type="EMBL" id="PFMD01000038">
    <property type="protein sequence ID" value="PIY96680.1"/>
    <property type="molecule type" value="Genomic_DNA"/>
</dbReference>
<comment type="caution">
    <text evidence="1">The sequence shown here is derived from an EMBL/GenBank/DDBJ whole genome shotgun (WGS) entry which is preliminary data.</text>
</comment>
<name>A0A2M7RIV8_9BACT</name>
<sequence length="239" mass="26488">MRAEDLPALRVEDVNRPLTPEEMVHLARIAGAFWIYDYEALKRGKAGMHAVLKSGRHSDGFFISRILLALENIRLIISAQMTMRIMEALTGSDLPSCVAGVPDGATKLGQDIGRALGIPFLKMEKTDRISLLMPINPKSLILLVEDFCTRGTGFTEAVNVIKASQPLARFVPYNPVIINRGGLKRFAVENVGEFEILPIVEHRVDDWEPEDCPLCAKGSVPIKPKATDENWRLITASQL</sequence>
<evidence type="ECO:0000313" key="1">
    <source>
        <dbReference type="EMBL" id="PIY96680.1"/>
    </source>
</evidence>
<reference evidence="1 2" key="1">
    <citation type="submission" date="2017-09" db="EMBL/GenBank/DDBJ databases">
        <title>Depth-based differentiation of microbial function through sediment-hosted aquifers and enrichment of novel symbionts in the deep terrestrial subsurface.</title>
        <authorList>
            <person name="Probst A.J."/>
            <person name="Ladd B."/>
            <person name="Jarett J.K."/>
            <person name="Geller-Mcgrath D.E."/>
            <person name="Sieber C.M."/>
            <person name="Emerson J.B."/>
            <person name="Anantharaman K."/>
            <person name="Thomas B.C."/>
            <person name="Malmstrom R."/>
            <person name="Stieglmeier M."/>
            <person name="Klingl A."/>
            <person name="Woyke T."/>
            <person name="Ryan C.M."/>
            <person name="Banfield J.F."/>
        </authorList>
    </citation>
    <scope>NUCLEOTIDE SEQUENCE [LARGE SCALE GENOMIC DNA]</scope>
    <source>
        <strain evidence="1">CG_4_10_14_0_8_um_filter_42_10</strain>
    </source>
</reference>
<gene>
    <name evidence="1" type="ORF">COY66_03480</name>
</gene>
<proteinExistence type="predicted"/>
<dbReference type="InterPro" id="IPR029057">
    <property type="entry name" value="PRTase-like"/>
</dbReference>
<dbReference type="AlphaFoldDB" id="A0A2M7RIV8"/>
<accession>A0A2M7RIV8</accession>
<protein>
    <recommendedName>
        <fullName evidence="3">Orotate phosphoribosyltransferase</fullName>
    </recommendedName>
</protein>
<dbReference type="InterPro" id="IPR000836">
    <property type="entry name" value="PRTase_dom"/>
</dbReference>
<dbReference type="SUPFAM" id="SSF53271">
    <property type="entry name" value="PRTase-like"/>
    <property type="match status" value="1"/>
</dbReference>
<evidence type="ECO:0000313" key="2">
    <source>
        <dbReference type="Proteomes" id="UP000230779"/>
    </source>
</evidence>
<evidence type="ECO:0008006" key="3">
    <source>
        <dbReference type="Google" id="ProtNLM"/>
    </source>
</evidence>
<dbReference type="CDD" id="cd06223">
    <property type="entry name" value="PRTases_typeI"/>
    <property type="match status" value="1"/>
</dbReference>